<evidence type="ECO:0000256" key="2">
    <source>
        <dbReference type="ARBA" id="ARBA00022443"/>
    </source>
</evidence>
<name>A0A7R8XIJ5_9CRUS</name>
<keyword evidence="2 4" id="KW-0728">SH3 domain</keyword>
<dbReference type="PROSITE" id="PS50106">
    <property type="entry name" value="PDZ"/>
    <property type="match status" value="2"/>
</dbReference>
<feature type="compositionally biased region" description="Low complexity" evidence="6">
    <location>
        <begin position="249"/>
        <end position="260"/>
    </location>
</feature>
<evidence type="ECO:0000256" key="4">
    <source>
        <dbReference type="PROSITE-ProRule" id="PRU00192"/>
    </source>
</evidence>
<evidence type="ECO:0000313" key="11">
    <source>
        <dbReference type="EMBL" id="CAD7248329.1"/>
    </source>
</evidence>
<dbReference type="GO" id="GO:0005886">
    <property type="term" value="C:plasma membrane"/>
    <property type="evidence" value="ECO:0007669"/>
    <property type="project" value="UniProtKB-ARBA"/>
</dbReference>
<dbReference type="Pfam" id="PF00625">
    <property type="entry name" value="Guanylate_kin"/>
    <property type="match status" value="1"/>
</dbReference>
<dbReference type="SMART" id="SM00072">
    <property type="entry name" value="GuKc"/>
    <property type="match status" value="1"/>
</dbReference>
<dbReference type="InterPro" id="IPR027417">
    <property type="entry name" value="P-loop_NTPase"/>
</dbReference>
<dbReference type="CDD" id="cd00071">
    <property type="entry name" value="GMPK"/>
    <property type="match status" value="1"/>
</dbReference>
<dbReference type="Pfam" id="PF00595">
    <property type="entry name" value="PDZ"/>
    <property type="match status" value="2"/>
</dbReference>
<dbReference type="Proteomes" id="UP000677054">
    <property type="component" value="Unassembled WGS sequence"/>
</dbReference>
<keyword evidence="12" id="KW-1185">Reference proteome</keyword>
<feature type="domain" description="PDZ" evidence="9">
    <location>
        <begin position="600"/>
        <end position="679"/>
    </location>
</feature>
<dbReference type="FunFam" id="3.40.50.300:FF:000469">
    <property type="entry name" value="MAGUK p55 subfamily member 5"/>
    <property type="match status" value="1"/>
</dbReference>
<dbReference type="Gene3D" id="3.40.50.300">
    <property type="entry name" value="P-loop containing nucleotide triphosphate hydrolases"/>
    <property type="match status" value="1"/>
</dbReference>
<dbReference type="OrthoDB" id="43580at2759"/>
<feature type="compositionally biased region" description="Polar residues" evidence="6">
    <location>
        <begin position="203"/>
        <end position="215"/>
    </location>
</feature>
<dbReference type="Pfam" id="PF07653">
    <property type="entry name" value="SH3_2"/>
    <property type="match status" value="1"/>
</dbReference>
<dbReference type="SUPFAM" id="SSF52540">
    <property type="entry name" value="P-loop containing nucleoside triphosphate hydrolases"/>
    <property type="match status" value="1"/>
</dbReference>
<dbReference type="PROSITE" id="PS50002">
    <property type="entry name" value="SH3"/>
    <property type="match status" value="1"/>
</dbReference>
<dbReference type="SMART" id="SM00228">
    <property type="entry name" value="PDZ"/>
    <property type="match status" value="2"/>
</dbReference>
<dbReference type="CDD" id="cd06798">
    <property type="entry name" value="PDZ_MPP5-like"/>
    <property type="match status" value="1"/>
</dbReference>
<dbReference type="InterPro" id="IPR001452">
    <property type="entry name" value="SH3_domain"/>
</dbReference>
<evidence type="ECO:0000256" key="5">
    <source>
        <dbReference type="SAM" id="Coils"/>
    </source>
</evidence>
<dbReference type="InterPro" id="IPR008145">
    <property type="entry name" value="GK/Ca_channel_bsu"/>
</dbReference>
<dbReference type="Gene3D" id="1.20.1270.460">
    <property type="match status" value="1"/>
</dbReference>
<evidence type="ECO:0008006" key="13">
    <source>
        <dbReference type="Google" id="ProtNLM"/>
    </source>
</evidence>
<dbReference type="PANTHER" id="PTHR23122">
    <property type="entry name" value="MEMBRANE-ASSOCIATED GUANYLATE KINASE MAGUK"/>
    <property type="match status" value="1"/>
</dbReference>
<feature type="domain" description="L27" evidence="10">
    <location>
        <begin position="524"/>
        <end position="580"/>
    </location>
</feature>
<dbReference type="Gene3D" id="2.30.42.10">
    <property type="match status" value="2"/>
</dbReference>
<evidence type="ECO:0000259" key="9">
    <source>
        <dbReference type="PROSITE" id="PS50106"/>
    </source>
</evidence>
<keyword evidence="3" id="KW-0677">Repeat</keyword>
<comment type="similarity">
    <text evidence="1">Belongs to the MAGUK family.</text>
</comment>
<feature type="region of interest" description="Disordered" evidence="6">
    <location>
        <begin position="165"/>
        <end position="294"/>
    </location>
</feature>
<feature type="domain" description="Guanylate kinase-like" evidence="8">
    <location>
        <begin position="828"/>
        <end position="1017"/>
    </location>
</feature>
<feature type="compositionally biased region" description="Basic and acidic residues" evidence="6">
    <location>
        <begin position="172"/>
        <end position="186"/>
    </location>
</feature>
<dbReference type="SUPFAM" id="SSF50044">
    <property type="entry name" value="SH3-domain"/>
    <property type="match status" value="1"/>
</dbReference>
<feature type="domain" description="SH3" evidence="7">
    <location>
        <begin position="690"/>
        <end position="761"/>
    </location>
</feature>
<dbReference type="GO" id="GO:0005911">
    <property type="term" value="C:cell-cell junction"/>
    <property type="evidence" value="ECO:0007669"/>
    <property type="project" value="UniProtKB-ARBA"/>
</dbReference>
<evidence type="ECO:0000259" key="8">
    <source>
        <dbReference type="PROSITE" id="PS50052"/>
    </source>
</evidence>
<accession>A0A7R8XIJ5</accession>
<feature type="region of interest" description="Disordered" evidence="6">
    <location>
        <begin position="426"/>
        <end position="447"/>
    </location>
</feature>
<dbReference type="PROSITE" id="PS50052">
    <property type="entry name" value="GUANYLATE_KINASE_2"/>
    <property type="match status" value="1"/>
</dbReference>
<dbReference type="InterPro" id="IPR004172">
    <property type="entry name" value="L27_dom"/>
</dbReference>
<feature type="region of interest" description="Disordered" evidence="6">
    <location>
        <begin position="322"/>
        <end position="352"/>
    </location>
</feature>
<dbReference type="InterPro" id="IPR036034">
    <property type="entry name" value="PDZ_sf"/>
</dbReference>
<dbReference type="InterPro" id="IPR001478">
    <property type="entry name" value="PDZ"/>
</dbReference>
<dbReference type="FunFam" id="2.30.42.10:FF:000088">
    <property type="entry name" value="MAGUK p55 subfamily member 5"/>
    <property type="match status" value="1"/>
</dbReference>
<dbReference type="InterPro" id="IPR050716">
    <property type="entry name" value="MAGUK"/>
</dbReference>
<dbReference type="Gene3D" id="2.30.30.40">
    <property type="entry name" value="SH3 Domains"/>
    <property type="match status" value="1"/>
</dbReference>
<sequence>MVDLGGYVIILVETKDKKIKLYGSPADRADLEIGDEILEVNGRSLENCSHTDVISHIHQCIRSRTICLRVKRKSTNRLAIDLAQHSSVQDAFVIAVEQQARERLERLSALKKIKPVDMTKLSQQLSGDNQIEQAPSDKEDFSGFIENNPVYNISVPELQSSQTSLNNIGIKSEPKSRSPGDNRKSGVDVVKQAKVIPLHETSYDGNQVTGDTCSDNKPLASPREGTGSDSVLPGNREVLLRNKEPGTDSSSVVNQSKSSQGAEKFGNDQDSEEDMRQNGSANKAYVRKSGTGAEPQYSNVINMVEFDGTGREMAVDVPEGFMARTKTPPRYPPPKTNQLGSAKRRSAGSNSTSIAVTAPVVSNGSIQKAAQPPSDPVPVQNDLEQQERVRKYQEELAQRREQEARKAAEEDFLRSSLRGSEKLQALEQKPQLSPHHLNDSSGLVNDAYDEEDPLKSVVQDQLMNLCNGQFTELTELLDCTHRLQKQLKGMGQSIDLLPVTELLTDPLFRKTLAIYNYLCGKPPPSPCQDNVQSLVQECILKLKESSCPEAMELMELLHKENMRGILHVHDQVAMTLPLPVSQDSAILDRAAHYTDGSVKVVTLEKTSDPLGATVRNEGEAVVIGRIVKGGAAARTGLLHEGDEILDVNGISMRGKNVNDVCDILAGMTGTLEFIISPARTERAQPQPTPTPVMHVKAHFDYDPDDDPYIPCRELGLNIRKGEILHVIDREDPHWWQAYREGEEDMALAGLIPSQSFQEQREAIKQSIVDDGNNMHSKHRKSATLLCARKSGSKKRKRMYNSELNEDAEAEEILTYEEVGLYYPRANRKRPIVLIGPPNIGRHELRQKLMERDVERFAAAIPQPTSYFPTDTSRPKKDTEVDGQDYYFITRPQFEADILARKFVEHGEYEKQYYGTSLDAIRSVVNSGKICVLNLHPQSLKILKNSDLKPFVVFIAPPNLEMLKRNRQKMGLSVKDEELKSLIEKARDMEAKYGHYLDLTLVNVDLERTYQQLIHEINLLEREPQWVPVTWLKNEIPTNH</sequence>
<evidence type="ECO:0000256" key="3">
    <source>
        <dbReference type="ARBA" id="ARBA00022737"/>
    </source>
</evidence>
<protein>
    <recommendedName>
        <fullName evidence="13">MAGUK p55 subfamily member 5</fullName>
    </recommendedName>
</protein>
<evidence type="ECO:0000259" key="7">
    <source>
        <dbReference type="PROSITE" id="PS50002"/>
    </source>
</evidence>
<feature type="coiled-coil region" evidence="5">
    <location>
        <begin position="971"/>
        <end position="1022"/>
    </location>
</feature>
<evidence type="ECO:0000256" key="6">
    <source>
        <dbReference type="SAM" id="MobiDB-lite"/>
    </source>
</evidence>
<keyword evidence="5" id="KW-0175">Coiled coil</keyword>
<feature type="domain" description="PDZ" evidence="9">
    <location>
        <begin position="23"/>
        <end position="57"/>
    </location>
</feature>
<evidence type="ECO:0000259" key="10">
    <source>
        <dbReference type="PROSITE" id="PS51022"/>
    </source>
</evidence>
<gene>
    <name evidence="11" type="ORF">DSTB1V02_LOCUS8145</name>
</gene>
<dbReference type="FunFam" id="3.30.63.10:FF:000002">
    <property type="entry name" value="Guanylate kinase 1"/>
    <property type="match status" value="1"/>
</dbReference>
<dbReference type="PROSITE" id="PS00856">
    <property type="entry name" value="GUANYLATE_KINASE_1"/>
    <property type="match status" value="1"/>
</dbReference>
<dbReference type="AlphaFoldDB" id="A0A7R8XIJ5"/>
<dbReference type="InterPro" id="IPR036028">
    <property type="entry name" value="SH3-like_dom_sf"/>
</dbReference>
<reference evidence="11" key="1">
    <citation type="submission" date="2020-11" db="EMBL/GenBank/DDBJ databases">
        <authorList>
            <person name="Tran Van P."/>
        </authorList>
    </citation>
    <scope>NUCLEOTIDE SEQUENCE</scope>
</reference>
<dbReference type="SMART" id="SM00326">
    <property type="entry name" value="SH3"/>
    <property type="match status" value="1"/>
</dbReference>
<evidence type="ECO:0000313" key="12">
    <source>
        <dbReference type="Proteomes" id="UP000677054"/>
    </source>
</evidence>
<organism evidence="11">
    <name type="scientific">Darwinula stevensoni</name>
    <dbReference type="NCBI Taxonomy" id="69355"/>
    <lineage>
        <taxon>Eukaryota</taxon>
        <taxon>Metazoa</taxon>
        <taxon>Ecdysozoa</taxon>
        <taxon>Arthropoda</taxon>
        <taxon>Crustacea</taxon>
        <taxon>Oligostraca</taxon>
        <taxon>Ostracoda</taxon>
        <taxon>Podocopa</taxon>
        <taxon>Podocopida</taxon>
        <taxon>Darwinulocopina</taxon>
        <taxon>Darwinuloidea</taxon>
        <taxon>Darwinulidae</taxon>
        <taxon>Darwinula</taxon>
    </lineage>
</organism>
<dbReference type="SUPFAM" id="SSF50156">
    <property type="entry name" value="PDZ domain-like"/>
    <property type="match status" value="2"/>
</dbReference>
<dbReference type="InterPro" id="IPR020590">
    <property type="entry name" value="Guanylate_kinase_CS"/>
</dbReference>
<proteinExistence type="inferred from homology"/>
<dbReference type="InterPro" id="IPR008144">
    <property type="entry name" value="Guanylate_kin-like_dom"/>
</dbReference>
<dbReference type="PROSITE" id="PS51022">
    <property type="entry name" value="L27"/>
    <property type="match status" value="1"/>
</dbReference>
<evidence type="ECO:0000256" key="1">
    <source>
        <dbReference type="ARBA" id="ARBA00007014"/>
    </source>
</evidence>
<dbReference type="EMBL" id="CAJPEV010001797">
    <property type="protein sequence ID" value="CAG0894381.1"/>
    <property type="molecule type" value="Genomic_DNA"/>
</dbReference>
<dbReference type="EMBL" id="LR901314">
    <property type="protein sequence ID" value="CAD7248329.1"/>
    <property type="molecule type" value="Genomic_DNA"/>
</dbReference>